<evidence type="ECO:0000256" key="14">
    <source>
        <dbReference type="ARBA" id="ARBA00023180"/>
    </source>
</evidence>
<feature type="binding site" evidence="16 18">
    <location>
        <position position="379"/>
    </location>
    <ligand>
        <name>Zn(2+)</name>
        <dbReference type="ChEBI" id="CHEBI:29105"/>
        <note>catalytic</note>
    </ligand>
</feature>
<feature type="disulfide bond" evidence="17">
    <location>
        <begin position="301"/>
        <end position="353"/>
    </location>
</feature>
<keyword evidence="4" id="KW-0645">Protease</keyword>
<dbReference type="STRING" id="244447.ENSCSEP00000007686"/>
<evidence type="ECO:0000313" key="23">
    <source>
        <dbReference type="Proteomes" id="UP000265120"/>
    </source>
</evidence>
<feature type="signal peptide" evidence="20">
    <location>
        <begin position="1"/>
        <end position="20"/>
    </location>
</feature>
<dbReference type="GO" id="GO:0031012">
    <property type="term" value="C:extracellular matrix"/>
    <property type="evidence" value="ECO:0007669"/>
    <property type="project" value="TreeGrafter"/>
</dbReference>
<feature type="binding site" evidence="16 18">
    <location>
        <position position="373"/>
    </location>
    <ligand>
        <name>Zn(2+)</name>
        <dbReference type="ChEBI" id="CHEBI:29105"/>
        <note>catalytic</note>
    </ligand>
</feature>
<dbReference type="Gene3D" id="2.60.120.830">
    <property type="match status" value="1"/>
</dbReference>
<dbReference type="FunFam" id="2.20.100.10:FF:000006">
    <property type="entry name" value="A disintegrin and metalloproteinase with thrombospondin motifs 1"/>
    <property type="match status" value="1"/>
</dbReference>
<feature type="disulfide bond" evidence="17">
    <location>
        <begin position="456"/>
        <end position="481"/>
    </location>
</feature>
<keyword evidence="2" id="KW-0964">Secreted</keyword>
<name>A0A3P8V3J9_CYNSE</name>
<keyword evidence="16" id="KW-0106">Calcium</keyword>
<dbReference type="SMART" id="SM00209">
    <property type="entry name" value="TSP1"/>
    <property type="match status" value="3"/>
</dbReference>
<evidence type="ECO:0000256" key="16">
    <source>
        <dbReference type="PIRSR" id="PIRSR613273-2"/>
    </source>
</evidence>
<feature type="domain" description="Peptidase M12B" evidence="21">
    <location>
        <begin position="226"/>
        <end position="435"/>
    </location>
</feature>
<dbReference type="CDD" id="cd04273">
    <property type="entry name" value="ZnMc_ADAMTS_like"/>
    <property type="match status" value="1"/>
</dbReference>
<keyword evidence="13 17" id="KW-1015">Disulfide bond</keyword>
<dbReference type="Pfam" id="PF01562">
    <property type="entry name" value="Pep_M12B_propep"/>
    <property type="match status" value="1"/>
</dbReference>
<proteinExistence type="predicted"/>
<dbReference type="GeneID" id="103377761"/>
<dbReference type="Pfam" id="PF19236">
    <property type="entry name" value="ADAMTS_CR_3"/>
    <property type="match status" value="1"/>
</dbReference>
<dbReference type="GO" id="GO:0030198">
    <property type="term" value="P:extracellular matrix organization"/>
    <property type="evidence" value="ECO:0007669"/>
    <property type="project" value="InterPro"/>
</dbReference>
<keyword evidence="11" id="KW-0482">Metalloprotease</keyword>
<dbReference type="Pfam" id="PF01421">
    <property type="entry name" value="Reprolysin"/>
    <property type="match status" value="1"/>
</dbReference>
<evidence type="ECO:0000256" key="12">
    <source>
        <dbReference type="ARBA" id="ARBA00023145"/>
    </source>
</evidence>
<dbReference type="GO" id="GO:0008270">
    <property type="term" value="F:zinc ion binding"/>
    <property type="evidence" value="ECO:0007669"/>
    <property type="project" value="InterPro"/>
</dbReference>
<keyword evidence="10 16" id="KW-0862">Zinc</keyword>
<dbReference type="InterPro" id="IPR045371">
    <property type="entry name" value="ADAMTS_CR_3"/>
</dbReference>
<evidence type="ECO:0000256" key="13">
    <source>
        <dbReference type="ARBA" id="ARBA00023157"/>
    </source>
</evidence>
<feature type="compositionally biased region" description="Basic and acidic residues" evidence="19">
    <location>
        <begin position="191"/>
        <end position="214"/>
    </location>
</feature>
<dbReference type="SUPFAM" id="SSF82895">
    <property type="entry name" value="TSP-1 type 1 repeat"/>
    <property type="match status" value="3"/>
</dbReference>
<keyword evidence="9" id="KW-0378">Hydrolase</keyword>
<dbReference type="InterPro" id="IPR013277">
    <property type="entry name" value="Pept_M12B_ADAM-TS8"/>
</dbReference>
<evidence type="ECO:0000256" key="17">
    <source>
        <dbReference type="PIRSR" id="PIRSR613273-3"/>
    </source>
</evidence>
<keyword evidence="6 16" id="KW-0479">Metal-binding</keyword>
<dbReference type="PANTHER" id="PTHR13723:SF41">
    <property type="entry name" value="A DISINTEGRIN AND METALLOPROTEINASE WITH THROMBOSPONDIN MOTIFS 8"/>
    <property type="match status" value="1"/>
</dbReference>
<protein>
    <submittedName>
        <fullName evidence="22">ADAM metallopeptidase with thrombospondin type 1 motif 8</fullName>
    </submittedName>
</protein>
<feature type="disulfide bond" evidence="17">
    <location>
        <begin position="385"/>
        <end position="414"/>
    </location>
</feature>
<evidence type="ECO:0000256" key="4">
    <source>
        <dbReference type="ARBA" id="ARBA00022670"/>
    </source>
</evidence>
<dbReference type="GO" id="GO:0006508">
    <property type="term" value="P:proteolysis"/>
    <property type="evidence" value="ECO:0007669"/>
    <property type="project" value="UniProtKB-KW"/>
</dbReference>
<dbReference type="InterPro" id="IPR006586">
    <property type="entry name" value="ADAM_Cys-rich"/>
</dbReference>
<feature type="binding site" evidence="16">
    <location>
        <position position="430"/>
    </location>
    <ligand>
        <name>Ca(2+)</name>
        <dbReference type="ChEBI" id="CHEBI:29108"/>
        <label>1</label>
    </ligand>
</feature>
<evidence type="ECO:0000313" key="22">
    <source>
        <dbReference type="Ensembl" id="ENSCSEP00000007686.1"/>
    </source>
</evidence>
<dbReference type="Pfam" id="PF17771">
    <property type="entry name" value="ADAMTS_CR_2"/>
    <property type="match status" value="1"/>
</dbReference>
<dbReference type="InterPro" id="IPR002870">
    <property type="entry name" value="Peptidase_M12B_N"/>
</dbReference>
<feature type="disulfide bond" evidence="17">
    <location>
        <begin position="504"/>
        <end position="515"/>
    </location>
</feature>
<dbReference type="PROSITE" id="PS50092">
    <property type="entry name" value="TSP1"/>
    <property type="match status" value="3"/>
</dbReference>
<dbReference type="InterPro" id="IPR010294">
    <property type="entry name" value="ADAMTS_spacer1"/>
</dbReference>
<dbReference type="SUPFAM" id="SSF55486">
    <property type="entry name" value="Metalloproteases ('zincins'), catalytic domain"/>
    <property type="match status" value="1"/>
</dbReference>
<dbReference type="RefSeq" id="XP_008306920.1">
    <property type="nucleotide sequence ID" value="XM_008308698.2"/>
</dbReference>
<feature type="region of interest" description="Disordered" evidence="19">
    <location>
        <begin position="190"/>
        <end position="218"/>
    </location>
</feature>
<reference evidence="22" key="3">
    <citation type="submission" date="2025-09" db="UniProtKB">
        <authorList>
            <consortium name="Ensembl"/>
        </authorList>
    </citation>
    <scope>IDENTIFICATION</scope>
</reference>
<dbReference type="KEGG" id="csem:103377761"/>
<feature type="disulfide bond" evidence="17">
    <location>
        <begin position="541"/>
        <end position="578"/>
    </location>
</feature>
<sequence length="951" mass="104940">MRSTVRLVFLSMCVMNAALSSSFESEDVVPVRINSRTNGRFWKRSGEEQRFVIHAFGKDMTLNLVPDTSFIAPSFSIQRLSSRDAGALRSASGDNDAPEPELQMSPSRTEDSEGQLRSCFYSGTVDYDRNSVVAVSLCSGISGAFITKGNDYLIEPKHGASSGPDNTEHLHVIKRRTVAKGHGVSVLFNRTAEERGAEKGDGETFTHSDSDARGQPRRRRFVSAPRFIETLVVADSTMTHFYGDEIKQYILILMSMAAQLYKHPSIKNSVNMVVVKMIIVEDEELGPEVSSNGGVARRNFCSWQQHLNPQSQRHPEHYDTAMLFTREDICGQNSCDTLGVAEVGTMCDPKRSCSVIEDNGLQAAFTAAHELGHVLSMPHDDSKTCERLFGELGGHYLMAPLFVSLNDTAPWSPCSALYITEFFDNGLGDCLLDVPESPMPLPSELPGIKYSLDQQCQQIFGEEFSHCPNTSDSDVCSQLWCQEDGTTQCTTKNGSLPWADGTPCGLNETCLRGTCMPTQEVMRPLVVVDGGWSSWGPWQHCSRTCGGGVEFSYRECNDPVPQNGGKYCEGQRMKYQSCNTSPCDDNGKSFREEQCEKYNSPHYLDYNGNMKQWIPKYAGVSPRDRCKLSCRARGSSEFKVFESKQVIDGTTCGPDTTSVCVQGQCVKAGCDQVIGSNKRVDKCGVCGGSGLSCRKITGSYNKLTYGYSDIVTIPIGATNIDIKQRSNRGFKNDGNYLAVKREGGSYILNGNFSVSTVEQHIPVLGAVLKYSGSSTTLERIQSFRQLKEAITIQILATAGDSNPPKVKYTFFIPRDVALNKFKDKKGLSPSLHVIHPFGTPEWVLGEWSECSKSCGSGWSRRNVDCLDIAGFLSNQCDKDLRPVDIRPCGDVPCPIWQLGPWSSCSRTCGQGERRRSVFCIDYTGKTTDPEKCDPNKVPQTVFGDCFNQECL</sequence>
<dbReference type="InterPro" id="IPR036383">
    <property type="entry name" value="TSP1_rpt_sf"/>
</dbReference>
<dbReference type="GeneTree" id="ENSGT00940000159642"/>
<dbReference type="Pfam" id="PF00090">
    <property type="entry name" value="TSP_1"/>
    <property type="match status" value="1"/>
</dbReference>
<dbReference type="PANTHER" id="PTHR13723">
    <property type="entry name" value="ADAMTS A DISINTEGRIN AND METALLOPROTEASE WITH THROMBOSPONDIN MOTIFS PROTEASE"/>
    <property type="match status" value="1"/>
</dbReference>
<evidence type="ECO:0000256" key="19">
    <source>
        <dbReference type="SAM" id="MobiDB-lite"/>
    </source>
</evidence>
<feature type="binding site" evidence="16">
    <location>
        <position position="433"/>
    </location>
    <ligand>
        <name>Ca(2+)</name>
        <dbReference type="ChEBI" id="CHEBI:29108"/>
        <label>1</label>
    </ligand>
</feature>
<keyword evidence="7 20" id="KW-0732">Signal</keyword>
<accession>A0A3P8V3J9</accession>
<evidence type="ECO:0000256" key="5">
    <source>
        <dbReference type="ARBA" id="ARBA00022685"/>
    </source>
</evidence>
<comment type="caution">
    <text evidence="18">Lacks conserved residue(s) required for the propagation of feature annotation.</text>
</comment>
<feature type="region of interest" description="Disordered" evidence="19">
    <location>
        <begin position="86"/>
        <end position="115"/>
    </location>
</feature>
<dbReference type="Proteomes" id="UP000265120">
    <property type="component" value="Chromosome 4"/>
</dbReference>
<keyword evidence="12" id="KW-0865">Zymogen</keyword>
<keyword evidence="3" id="KW-0272">Extracellular matrix</keyword>
<dbReference type="Pfam" id="PF05986">
    <property type="entry name" value="ADAMTS_spacer1"/>
    <property type="match status" value="1"/>
</dbReference>
<keyword evidence="5" id="KW-0165">Cleavage on pair of basic residues</keyword>
<evidence type="ECO:0000256" key="9">
    <source>
        <dbReference type="ARBA" id="ARBA00022801"/>
    </source>
</evidence>
<dbReference type="SMART" id="SM00608">
    <property type="entry name" value="ACR"/>
    <property type="match status" value="1"/>
</dbReference>
<feature type="disulfide bond" evidence="17">
    <location>
        <begin position="476"/>
        <end position="510"/>
    </location>
</feature>
<dbReference type="FunFam" id="2.60.120.830:FF:000001">
    <property type="entry name" value="A disintegrin and metalloproteinase with thrombospondin motifs 1"/>
    <property type="match status" value="1"/>
</dbReference>
<keyword evidence="23" id="KW-1185">Reference proteome</keyword>
<dbReference type="Ensembl" id="ENSCSET00000007766.1">
    <property type="protein sequence ID" value="ENSCSEP00000007686.1"/>
    <property type="gene ID" value="ENSCSEG00000004956.1"/>
</dbReference>
<dbReference type="OMA" id="FFIPKDI"/>
<evidence type="ECO:0000256" key="8">
    <source>
        <dbReference type="ARBA" id="ARBA00022737"/>
    </source>
</evidence>
<dbReference type="InterPro" id="IPR024079">
    <property type="entry name" value="MetalloPept_cat_dom_sf"/>
</dbReference>
<dbReference type="PROSITE" id="PS50215">
    <property type="entry name" value="ADAM_MEPRO"/>
    <property type="match status" value="1"/>
</dbReference>
<feature type="binding site" evidence="16">
    <location>
        <position position="229"/>
    </location>
    <ligand>
        <name>Ca(2+)</name>
        <dbReference type="ChEBI" id="CHEBI:29108"/>
        <label>1</label>
    </ligand>
</feature>
<feature type="active site" evidence="15 18">
    <location>
        <position position="370"/>
    </location>
</feature>
<evidence type="ECO:0000256" key="20">
    <source>
        <dbReference type="SAM" id="SignalP"/>
    </source>
</evidence>
<dbReference type="InterPro" id="IPR050439">
    <property type="entry name" value="ADAMTS_ADAMTS-like"/>
</dbReference>
<keyword evidence="14" id="KW-0325">Glycoprotein</keyword>
<feature type="binding site" evidence="16">
    <location>
        <position position="433"/>
    </location>
    <ligand>
        <name>Ca(2+)</name>
        <dbReference type="ChEBI" id="CHEBI:29108"/>
        <label>2</label>
    </ligand>
</feature>
<feature type="binding site" evidence="16 18">
    <location>
        <position position="369"/>
    </location>
    <ligand>
        <name>Zn(2+)</name>
        <dbReference type="ChEBI" id="CHEBI:29105"/>
        <note>catalytic</note>
    </ligand>
</feature>
<dbReference type="InterPro" id="IPR013273">
    <property type="entry name" value="ADAMTS/ADAMTS-like"/>
</dbReference>
<keyword evidence="8" id="KW-0677">Repeat</keyword>
<dbReference type="PRINTS" id="PR01857">
    <property type="entry name" value="ADAMTSFAMILY"/>
</dbReference>
<dbReference type="FunFam" id="2.20.100.10:FF:000005">
    <property type="entry name" value="ADAM metallopeptidase with thrombospondin type 1 motif 9"/>
    <property type="match status" value="1"/>
</dbReference>
<evidence type="ECO:0000256" key="6">
    <source>
        <dbReference type="ARBA" id="ARBA00022723"/>
    </source>
</evidence>
<evidence type="ECO:0000256" key="3">
    <source>
        <dbReference type="ARBA" id="ARBA00022530"/>
    </source>
</evidence>
<feature type="binding site" evidence="16">
    <location>
        <position position="319"/>
    </location>
    <ligand>
        <name>Ca(2+)</name>
        <dbReference type="ChEBI" id="CHEBI:29108"/>
        <label>1</label>
    </ligand>
</feature>
<evidence type="ECO:0000259" key="21">
    <source>
        <dbReference type="PROSITE" id="PS50215"/>
    </source>
</evidence>
<feature type="chain" id="PRO_5018278642" evidence="20">
    <location>
        <begin position="21"/>
        <end position="951"/>
    </location>
</feature>
<feature type="disulfide bond" evidence="17">
    <location>
        <begin position="330"/>
        <end position="335"/>
    </location>
</feature>
<feature type="disulfide bond" evidence="17">
    <location>
        <begin position="467"/>
        <end position="489"/>
    </location>
</feature>
<dbReference type="AlphaFoldDB" id="A0A3P8V3J9"/>
<dbReference type="Pfam" id="PF19030">
    <property type="entry name" value="TSP1_ADAMTS"/>
    <property type="match status" value="2"/>
</dbReference>
<dbReference type="FunFam" id="3.40.390.10:FF:000001">
    <property type="entry name" value="A disintegrin and metalloproteinase with thrombospondin motifs 1"/>
    <property type="match status" value="1"/>
</dbReference>
<dbReference type="Gene3D" id="2.20.100.10">
    <property type="entry name" value="Thrombospondin type-1 (TSP1) repeat"/>
    <property type="match status" value="3"/>
</dbReference>
<dbReference type="InParanoid" id="A0A3P8V3J9"/>
<evidence type="ECO:0000256" key="7">
    <source>
        <dbReference type="ARBA" id="ARBA00022729"/>
    </source>
</evidence>
<feature type="disulfide bond" evidence="17">
    <location>
        <begin position="556"/>
        <end position="568"/>
    </location>
</feature>
<feature type="disulfide bond" evidence="17">
    <location>
        <begin position="347"/>
        <end position="430"/>
    </location>
</feature>
<feature type="disulfide bond" evidence="17">
    <location>
        <begin position="545"/>
        <end position="583"/>
    </location>
</feature>
<dbReference type="InterPro" id="IPR000884">
    <property type="entry name" value="TSP1_rpt"/>
</dbReference>
<dbReference type="InterPro" id="IPR001590">
    <property type="entry name" value="Peptidase_M12B"/>
</dbReference>
<reference evidence="22 23" key="1">
    <citation type="journal article" date="2014" name="Nat. Genet.">
        <title>Whole-genome sequence of a flatfish provides insights into ZW sex chromosome evolution and adaptation to a benthic lifestyle.</title>
        <authorList>
            <person name="Chen S."/>
            <person name="Zhang G."/>
            <person name="Shao C."/>
            <person name="Huang Q."/>
            <person name="Liu G."/>
            <person name="Zhang P."/>
            <person name="Song W."/>
            <person name="An N."/>
            <person name="Chalopin D."/>
            <person name="Volff J.N."/>
            <person name="Hong Y."/>
            <person name="Li Q."/>
            <person name="Sha Z."/>
            <person name="Zhou H."/>
            <person name="Xie M."/>
            <person name="Yu Q."/>
            <person name="Liu Y."/>
            <person name="Xiang H."/>
            <person name="Wang N."/>
            <person name="Wu K."/>
            <person name="Yang C."/>
            <person name="Zhou Q."/>
            <person name="Liao X."/>
            <person name="Yang L."/>
            <person name="Hu Q."/>
            <person name="Zhang J."/>
            <person name="Meng L."/>
            <person name="Jin L."/>
            <person name="Tian Y."/>
            <person name="Lian J."/>
            <person name="Yang J."/>
            <person name="Miao G."/>
            <person name="Liu S."/>
            <person name="Liang Z."/>
            <person name="Yan F."/>
            <person name="Li Y."/>
            <person name="Sun B."/>
            <person name="Zhang H."/>
            <person name="Zhang J."/>
            <person name="Zhu Y."/>
            <person name="Du M."/>
            <person name="Zhao Y."/>
            <person name="Schartl M."/>
            <person name="Tang Q."/>
            <person name="Wang J."/>
        </authorList>
    </citation>
    <scope>NUCLEOTIDE SEQUENCE</scope>
</reference>
<comment type="cofactor">
    <cofactor evidence="16">
        <name>Zn(2+)</name>
        <dbReference type="ChEBI" id="CHEBI:29105"/>
    </cofactor>
    <text evidence="16">Binds 1 zinc ion per subunit.</text>
</comment>
<organism evidence="22 23">
    <name type="scientific">Cynoglossus semilaevis</name>
    <name type="common">Tongue sole</name>
    <dbReference type="NCBI Taxonomy" id="244447"/>
    <lineage>
        <taxon>Eukaryota</taxon>
        <taxon>Metazoa</taxon>
        <taxon>Chordata</taxon>
        <taxon>Craniata</taxon>
        <taxon>Vertebrata</taxon>
        <taxon>Euteleostomi</taxon>
        <taxon>Actinopterygii</taxon>
        <taxon>Neopterygii</taxon>
        <taxon>Teleostei</taxon>
        <taxon>Neoteleostei</taxon>
        <taxon>Acanthomorphata</taxon>
        <taxon>Carangaria</taxon>
        <taxon>Pleuronectiformes</taxon>
        <taxon>Pleuronectoidei</taxon>
        <taxon>Cynoglossidae</taxon>
        <taxon>Cynoglossinae</taxon>
        <taxon>Cynoglossus</taxon>
    </lineage>
</organism>
<evidence type="ECO:0000256" key="10">
    <source>
        <dbReference type="ARBA" id="ARBA00022833"/>
    </source>
</evidence>
<dbReference type="GO" id="GO:0004222">
    <property type="term" value="F:metalloendopeptidase activity"/>
    <property type="evidence" value="ECO:0007669"/>
    <property type="project" value="InterPro"/>
</dbReference>
<comment type="subcellular location">
    <subcellularLocation>
        <location evidence="1">Secreted</location>
        <location evidence="1">Extracellular space</location>
        <location evidence="1">Extracellular matrix</location>
    </subcellularLocation>
</comment>
<evidence type="ECO:0000256" key="2">
    <source>
        <dbReference type="ARBA" id="ARBA00022525"/>
    </source>
</evidence>
<evidence type="ECO:0000256" key="18">
    <source>
        <dbReference type="PROSITE-ProRule" id="PRU00276"/>
    </source>
</evidence>
<feature type="binding site" evidence="16">
    <location>
        <position position="229"/>
    </location>
    <ligand>
        <name>Ca(2+)</name>
        <dbReference type="ChEBI" id="CHEBI:29108"/>
        <label>2</label>
    </ligand>
</feature>
<dbReference type="Gene3D" id="3.40.1620.60">
    <property type="match status" value="2"/>
</dbReference>
<dbReference type="Gene3D" id="3.40.390.10">
    <property type="entry name" value="Collagenase (Catalytic Domain)"/>
    <property type="match status" value="1"/>
</dbReference>
<dbReference type="PRINTS" id="PR01861">
    <property type="entry name" value="ADAMTS8"/>
</dbReference>
<dbReference type="InterPro" id="IPR041645">
    <property type="entry name" value="ADAMTS_CR_2"/>
</dbReference>
<dbReference type="OrthoDB" id="412680at2759"/>
<reference evidence="22" key="2">
    <citation type="submission" date="2025-08" db="UniProtKB">
        <authorList>
            <consortium name="Ensembl"/>
        </authorList>
    </citation>
    <scope>IDENTIFICATION</scope>
</reference>
<evidence type="ECO:0000256" key="11">
    <source>
        <dbReference type="ARBA" id="ARBA00023049"/>
    </source>
</evidence>
<evidence type="ECO:0000256" key="1">
    <source>
        <dbReference type="ARBA" id="ARBA00004498"/>
    </source>
</evidence>
<evidence type="ECO:0000256" key="15">
    <source>
        <dbReference type="PIRSR" id="PIRSR613273-1"/>
    </source>
</evidence>